<evidence type="ECO:0000256" key="3">
    <source>
        <dbReference type="SAM" id="MobiDB-lite"/>
    </source>
</evidence>
<reference evidence="5 6" key="1">
    <citation type="journal article" date="2018" name="BMC Genomics">
        <title>Genomic evidence for intraspecific hybridization in a clonal and extremely halotolerant yeast.</title>
        <authorList>
            <person name="Gostincar C."/>
            <person name="Stajich J.E."/>
            <person name="Zupancic J."/>
            <person name="Zalar P."/>
            <person name="Gunde-Cimerman N."/>
        </authorList>
    </citation>
    <scope>NUCLEOTIDE SEQUENCE [LARGE SCALE GENOMIC DNA]</scope>
    <source>
        <strain evidence="5 6">EXF-10513</strain>
    </source>
</reference>
<dbReference type="PANTHER" id="PTHR42919:SF8">
    <property type="entry name" value="N-ALPHA-ACETYLTRANSFERASE 50"/>
    <property type="match status" value="1"/>
</dbReference>
<comment type="caution">
    <text evidence="5">The sequence shown here is derived from an EMBL/GenBank/DDBJ whole genome shotgun (WGS) entry which is preliminary data.</text>
</comment>
<dbReference type="AlphaFoldDB" id="A0A3M7EZ90"/>
<dbReference type="InterPro" id="IPR051556">
    <property type="entry name" value="N-term/lysine_N-AcTrnsfr"/>
</dbReference>
<feature type="region of interest" description="Disordered" evidence="3">
    <location>
        <begin position="1"/>
        <end position="83"/>
    </location>
</feature>
<dbReference type="InterPro" id="IPR016181">
    <property type="entry name" value="Acyl_CoA_acyltransferase"/>
</dbReference>
<dbReference type="SUPFAM" id="SSF55729">
    <property type="entry name" value="Acyl-CoA N-acyltransferases (Nat)"/>
    <property type="match status" value="1"/>
</dbReference>
<dbReference type="Pfam" id="PF00583">
    <property type="entry name" value="Acetyltransf_1"/>
    <property type="match status" value="1"/>
</dbReference>
<dbReference type="VEuPathDB" id="FungiDB:BTJ68_12323"/>
<feature type="domain" description="N-acetyltransferase" evidence="4">
    <location>
        <begin position="91"/>
        <end position="294"/>
    </location>
</feature>
<dbReference type="Gene3D" id="3.40.630.30">
    <property type="match status" value="1"/>
</dbReference>
<keyword evidence="1" id="KW-0808">Transferase</keyword>
<feature type="compositionally biased region" description="Low complexity" evidence="3">
    <location>
        <begin position="162"/>
        <end position="199"/>
    </location>
</feature>
<feature type="region of interest" description="Disordered" evidence="3">
    <location>
        <begin position="162"/>
        <end position="205"/>
    </location>
</feature>
<accession>A0A3M7EZ90</accession>
<dbReference type="Proteomes" id="UP000269539">
    <property type="component" value="Unassembled WGS sequence"/>
</dbReference>
<proteinExistence type="predicted"/>
<dbReference type="InterPro" id="IPR000182">
    <property type="entry name" value="GNAT_dom"/>
</dbReference>
<dbReference type="PANTHER" id="PTHR42919">
    <property type="entry name" value="N-ALPHA-ACETYLTRANSFERASE"/>
    <property type="match status" value="1"/>
</dbReference>
<evidence type="ECO:0000259" key="4">
    <source>
        <dbReference type="PROSITE" id="PS51186"/>
    </source>
</evidence>
<dbReference type="GO" id="GO:0031415">
    <property type="term" value="C:NatA complex"/>
    <property type="evidence" value="ECO:0007669"/>
    <property type="project" value="TreeGrafter"/>
</dbReference>
<keyword evidence="2" id="KW-0012">Acyltransferase</keyword>
<evidence type="ECO:0000256" key="1">
    <source>
        <dbReference type="ARBA" id="ARBA00022679"/>
    </source>
</evidence>
<dbReference type="GO" id="GO:0016747">
    <property type="term" value="F:acyltransferase activity, transferring groups other than amino-acyl groups"/>
    <property type="evidence" value="ECO:0007669"/>
    <property type="project" value="InterPro"/>
</dbReference>
<dbReference type="EMBL" id="QWIO01000928">
    <property type="protein sequence ID" value="RMY81767.1"/>
    <property type="molecule type" value="Genomic_DNA"/>
</dbReference>
<evidence type="ECO:0000313" key="6">
    <source>
        <dbReference type="Proteomes" id="UP000269539"/>
    </source>
</evidence>
<dbReference type="PROSITE" id="PS51186">
    <property type="entry name" value="GNAT"/>
    <property type="match status" value="1"/>
</dbReference>
<feature type="compositionally biased region" description="Low complexity" evidence="3">
    <location>
        <begin position="12"/>
        <end position="25"/>
    </location>
</feature>
<feature type="compositionally biased region" description="Polar residues" evidence="3">
    <location>
        <begin position="56"/>
        <end position="66"/>
    </location>
</feature>
<sequence length="300" mass="32630">MPQSSLTAWLNKPSTVKTTPPVTTPRQDEKPSAPSQTGEARTTQHSAPPIQELKNNDPTNTAPSSKTHLEKTPSKPLSSFPSPLPALPPNIHLRACTQADLPGLKRLNALLLPIPYPETFYREILQDEVTKNLTLLALWHDDPSLKEREKGLLVGAVRGRLLPSSSSSASSSSSTSTSSSTWTTRTTRSGGTPTPTTTARPEEEEAGEKLLYLSTLVLLSPYRGHGIMTCMLRQLTQRAVQLYGISGVGAHVWEANTEGLEWYARRGFTVVGREEGYYRRLEPKGAVVVRKGVGVGDLLG</sequence>
<name>A0A3M7EZ90_HORWE</name>
<feature type="compositionally biased region" description="Polar residues" evidence="3">
    <location>
        <begin position="33"/>
        <end position="46"/>
    </location>
</feature>
<evidence type="ECO:0000313" key="5">
    <source>
        <dbReference type="EMBL" id="RMY81767.1"/>
    </source>
</evidence>
<organism evidence="5 6">
    <name type="scientific">Hortaea werneckii</name>
    <name type="common">Black yeast</name>
    <name type="synonym">Cladosporium werneckii</name>
    <dbReference type="NCBI Taxonomy" id="91943"/>
    <lineage>
        <taxon>Eukaryota</taxon>
        <taxon>Fungi</taxon>
        <taxon>Dikarya</taxon>
        <taxon>Ascomycota</taxon>
        <taxon>Pezizomycotina</taxon>
        <taxon>Dothideomycetes</taxon>
        <taxon>Dothideomycetidae</taxon>
        <taxon>Mycosphaerellales</taxon>
        <taxon>Teratosphaeriaceae</taxon>
        <taxon>Hortaea</taxon>
    </lineage>
</organism>
<dbReference type="GO" id="GO:0007064">
    <property type="term" value="P:mitotic sister chromatid cohesion"/>
    <property type="evidence" value="ECO:0007669"/>
    <property type="project" value="TreeGrafter"/>
</dbReference>
<protein>
    <recommendedName>
        <fullName evidence="4">N-acetyltransferase domain-containing protein</fullName>
    </recommendedName>
</protein>
<evidence type="ECO:0000256" key="2">
    <source>
        <dbReference type="ARBA" id="ARBA00023315"/>
    </source>
</evidence>
<gene>
    <name evidence="5" type="ORF">D0864_08218</name>
</gene>